<feature type="signal peptide" evidence="1">
    <location>
        <begin position="1"/>
        <end position="30"/>
    </location>
</feature>
<dbReference type="EMBL" id="CP000031">
    <property type="protein sequence ID" value="AAV96380.1"/>
    <property type="molecule type" value="Genomic_DNA"/>
</dbReference>
<feature type="chain" id="PRO_5004259499" evidence="1">
    <location>
        <begin position="31"/>
        <end position="338"/>
    </location>
</feature>
<dbReference type="eggNOG" id="COG3735">
    <property type="taxonomic scope" value="Bacteria"/>
</dbReference>
<evidence type="ECO:0000313" key="3">
    <source>
        <dbReference type="Proteomes" id="UP000001023"/>
    </source>
</evidence>
<dbReference type="PaxDb" id="246200-SPO3145"/>
<dbReference type="InterPro" id="IPR047111">
    <property type="entry name" value="YbaP-like"/>
</dbReference>
<dbReference type="Proteomes" id="UP000001023">
    <property type="component" value="Chromosome"/>
</dbReference>
<keyword evidence="1" id="KW-0732">Signal</keyword>
<dbReference type="HOGENOM" id="CLU_057525_1_0_5"/>
<keyword evidence="3" id="KW-1185">Reference proteome</keyword>
<gene>
    <name evidence="2" type="ordered locus">SPO3145</name>
</gene>
<proteinExistence type="predicted"/>
<dbReference type="KEGG" id="sil:SPO3145"/>
<name>Q5LNQ8_RUEPO</name>
<dbReference type="PANTHER" id="PTHR40590">
    <property type="entry name" value="CYTOPLASMIC PROTEIN-RELATED"/>
    <property type="match status" value="1"/>
</dbReference>
<evidence type="ECO:0000313" key="2">
    <source>
        <dbReference type="EMBL" id="AAV96380.1"/>
    </source>
</evidence>
<dbReference type="AlphaFoldDB" id="Q5LNQ8"/>
<dbReference type="Pfam" id="PF01963">
    <property type="entry name" value="TraB_PrgY_gumN"/>
    <property type="match status" value="1"/>
</dbReference>
<dbReference type="PANTHER" id="PTHR40590:SF1">
    <property type="entry name" value="CYTOPLASMIC PROTEIN"/>
    <property type="match status" value="1"/>
</dbReference>
<dbReference type="CDD" id="cd14789">
    <property type="entry name" value="Tiki"/>
    <property type="match status" value="1"/>
</dbReference>
<dbReference type="STRING" id="246200.SPO3145"/>
<dbReference type="InterPro" id="IPR002816">
    <property type="entry name" value="TraB/PrgY/GumN_fam"/>
</dbReference>
<sequence>MKTAGNCRSLVMFRVFVICLCLLAAGGAAARCTGTDMRDRLTPEAEARLTREIKQVPFAYGNHWVATKGNRRIHVIGTQHTGDSRMRAAMRNLTPVIRSADAVLLEVTQQKLATLDTVLRSTPGLLTIPKGPGLDTMMRAEDWRLLSVRMAMHGVDERVLARMQPWFISMSLSTSGCGGRGLFAYRGLDDRIEKIAIRAKVPIGSLENVGDGMRALSAIPIRDQIQLLLLDLKSEVNYDDQVVTMANAYFEQRLAEAMLIESWTLYRDLKISRSEVTRLLRQFDAHILDRRNRAWMPVILASDAPVLVVAVGAAHLPGKTGILNLLKRQGYSLSRADF</sequence>
<reference evidence="2 3" key="2">
    <citation type="journal article" date="2014" name="Stand. Genomic Sci.">
        <title>An updated genome annotation for the model marine bacterium Ruegeria pomeroyi DSS-3.</title>
        <authorList>
            <person name="Rivers A.R."/>
            <person name="Smith C.B."/>
            <person name="Moran M.A."/>
        </authorList>
    </citation>
    <scope>GENOME REANNOTATION</scope>
    <source>
        <strain evidence="3">ATCC 700808 / DSM 15171 / DSS-3</strain>
    </source>
</reference>
<evidence type="ECO:0000256" key="1">
    <source>
        <dbReference type="SAM" id="SignalP"/>
    </source>
</evidence>
<organism evidence="2 3">
    <name type="scientific">Ruegeria pomeroyi (strain ATCC 700808 / DSM 15171 / DSS-3)</name>
    <name type="common">Silicibacter pomeroyi</name>
    <dbReference type="NCBI Taxonomy" id="246200"/>
    <lineage>
        <taxon>Bacteria</taxon>
        <taxon>Pseudomonadati</taxon>
        <taxon>Pseudomonadota</taxon>
        <taxon>Alphaproteobacteria</taxon>
        <taxon>Rhodobacterales</taxon>
        <taxon>Roseobacteraceae</taxon>
        <taxon>Ruegeria</taxon>
    </lineage>
</organism>
<accession>Q5LNQ8</accession>
<reference evidence="2 3" key="1">
    <citation type="journal article" date="2004" name="Nature">
        <title>Genome sequence of Silicibacter pomeroyi reveals adaptations to the marine environment.</title>
        <authorList>
            <person name="Moran M.A."/>
            <person name="Buchan A."/>
            <person name="Gonzalez J.M."/>
            <person name="Heidelberg J.F."/>
            <person name="Whitman W.B."/>
            <person name="Kiene R.P."/>
            <person name="Henriksen J.R."/>
            <person name="King G.M."/>
            <person name="Belas R."/>
            <person name="Fuqua C."/>
            <person name="Brinkac L."/>
            <person name="Lewis M."/>
            <person name="Johri S."/>
            <person name="Weaver B."/>
            <person name="Pai G."/>
            <person name="Eisen J.A."/>
            <person name="Rahe E."/>
            <person name="Sheldon W.M."/>
            <person name="Ye W."/>
            <person name="Miller T.R."/>
            <person name="Carlton J."/>
            <person name="Rasko D.A."/>
            <person name="Paulsen I.T."/>
            <person name="Ren Q."/>
            <person name="Daugherty S.C."/>
            <person name="Deboy R.T."/>
            <person name="Dodson R.J."/>
            <person name="Durkin A.S."/>
            <person name="Madupu R."/>
            <person name="Nelson W.C."/>
            <person name="Sullivan S.A."/>
            <person name="Rosovitz M.J."/>
            <person name="Haft D.H."/>
            <person name="Selengut J."/>
            <person name="Ward N."/>
        </authorList>
    </citation>
    <scope>NUCLEOTIDE SEQUENCE [LARGE SCALE GENOMIC DNA]</scope>
    <source>
        <strain evidence="3">ATCC 700808 / DSM 15171 / DSS-3</strain>
    </source>
</reference>
<protein>
    <submittedName>
        <fullName evidence="2">GumN family protein</fullName>
    </submittedName>
</protein>